<comment type="similarity">
    <text evidence="2">Belongs to the bHLH protein family.</text>
</comment>
<dbReference type="Proteomes" id="UP000623129">
    <property type="component" value="Unassembled WGS sequence"/>
</dbReference>
<name>A0A833R8S6_9POAL</name>
<dbReference type="InterPro" id="IPR036638">
    <property type="entry name" value="HLH_DNA-bd_sf"/>
</dbReference>
<dbReference type="PROSITE" id="PS50888">
    <property type="entry name" value="BHLH"/>
    <property type="match status" value="1"/>
</dbReference>
<dbReference type="FunFam" id="4.10.280.10:FF:000180">
    <property type="entry name" value="Transcription factor BPE"/>
    <property type="match status" value="1"/>
</dbReference>
<dbReference type="Gene3D" id="4.10.280.10">
    <property type="entry name" value="Helix-loop-helix DNA-binding domain"/>
    <property type="match status" value="1"/>
</dbReference>
<comment type="caution">
    <text evidence="7">The sequence shown here is derived from an EMBL/GenBank/DDBJ whole genome shotgun (WGS) entry which is preliminary data.</text>
</comment>
<dbReference type="InterPro" id="IPR024097">
    <property type="entry name" value="bHLH_ZIP_TF"/>
</dbReference>
<dbReference type="GO" id="GO:0003700">
    <property type="term" value="F:DNA-binding transcription factor activity"/>
    <property type="evidence" value="ECO:0007669"/>
    <property type="project" value="TreeGrafter"/>
</dbReference>
<protein>
    <submittedName>
        <fullName evidence="7">Transcription factor BPE</fullName>
    </submittedName>
</protein>
<keyword evidence="3" id="KW-0805">Transcription regulation</keyword>
<keyword evidence="8" id="KW-1185">Reference proteome</keyword>
<dbReference type="AlphaFoldDB" id="A0A833R8S6"/>
<reference evidence="7" key="1">
    <citation type="submission" date="2020-01" db="EMBL/GenBank/DDBJ databases">
        <title>Genome sequence of Kobresia littledalei, the first chromosome-level genome in the family Cyperaceae.</title>
        <authorList>
            <person name="Qu G."/>
        </authorList>
    </citation>
    <scope>NUCLEOTIDE SEQUENCE</scope>
    <source>
        <strain evidence="7">C.B.Clarke</strain>
        <tissue evidence="7">Leaf</tissue>
    </source>
</reference>
<organism evidence="7 8">
    <name type="scientific">Carex littledalei</name>
    <dbReference type="NCBI Taxonomy" id="544730"/>
    <lineage>
        <taxon>Eukaryota</taxon>
        <taxon>Viridiplantae</taxon>
        <taxon>Streptophyta</taxon>
        <taxon>Embryophyta</taxon>
        <taxon>Tracheophyta</taxon>
        <taxon>Spermatophyta</taxon>
        <taxon>Magnoliopsida</taxon>
        <taxon>Liliopsida</taxon>
        <taxon>Poales</taxon>
        <taxon>Cyperaceae</taxon>
        <taxon>Cyperoideae</taxon>
        <taxon>Cariceae</taxon>
        <taxon>Carex</taxon>
        <taxon>Carex subgen. Euthyceras</taxon>
    </lineage>
</organism>
<evidence type="ECO:0000259" key="6">
    <source>
        <dbReference type="PROSITE" id="PS50888"/>
    </source>
</evidence>
<dbReference type="GO" id="GO:0046983">
    <property type="term" value="F:protein dimerization activity"/>
    <property type="evidence" value="ECO:0007669"/>
    <property type="project" value="InterPro"/>
</dbReference>
<comment type="subcellular location">
    <subcellularLocation>
        <location evidence="1">Nucleus</location>
    </subcellularLocation>
</comment>
<proteinExistence type="inferred from homology"/>
<sequence>MRDAEAIIRGEISKEYIRVRARRGQATDSHSIAERIRREKISARMKTLQDLVPGCDKVIGKASMLDEIINYVQSLQNQVEELTS</sequence>
<keyword evidence="4" id="KW-0804">Transcription</keyword>
<dbReference type="InterPro" id="IPR011598">
    <property type="entry name" value="bHLH_dom"/>
</dbReference>
<evidence type="ECO:0000256" key="5">
    <source>
        <dbReference type="ARBA" id="ARBA00023242"/>
    </source>
</evidence>
<accession>A0A833R8S6</accession>
<gene>
    <name evidence="7" type="ORF">FCM35_KLT17721</name>
</gene>
<feature type="domain" description="BHLH" evidence="6">
    <location>
        <begin position="25"/>
        <end position="75"/>
    </location>
</feature>
<evidence type="ECO:0000313" key="7">
    <source>
        <dbReference type="EMBL" id="KAF3337134.1"/>
    </source>
</evidence>
<evidence type="ECO:0000256" key="1">
    <source>
        <dbReference type="ARBA" id="ARBA00004123"/>
    </source>
</evidence>
<evidence type="ECO:0000256" key="2">
    <source>
        <dbReference type="ARBA" id="ARBA00005510"/>
    </source>
</evidence>
<dbReference type="GO" id="GO:0005634">
    <property type="term" value="C:nucleus"/>
    <property type="evidence" value="ECO:0007669"/>
    <property type="project" value="UniProtKB-SubCell"/>
</dbReference>
<evidence type="ECO:0000256" key="3">
    <source>
        <dbReference type="ARBA" id="ARBA00023015"/>
    </source>
</evidence>
<evidence type="ECO:0000256" key="4">
    <source>
        <dbReference type="ARBA" id="ARBA00023163"/>
    </source>
</evidence>
<dbReference type="SUPFAM" id="SSF47459">
    <property type="entry name" value="HLH, helix-loop-helix DNA-binding domain"/>
    <property type="match status" value="1"/>
</dbReference>
<evidence type="ECO:0000313" key="8">
    <source>
        <dbReference type="Proteomes" id="UP000623129"/>
    </source>
</evidence>
<dbReference type="EMBL" id="SWLB01000006">
    <property type="protein sequence ID" value="KAF3337134.1"/>
    <property type="molecule type" value="Genomic_DNA"/>
</dbReference>
<dbReference type="Pfam" id="PF00010">
    <property type="entry name" value="HLH"/>
    <property type="match status" value="1"/>
</dbReference>
<dbReference type="PANTHER" id="PTHR12565">
    <property type="entry name" value="STEROL REGULATORY ELEMENT-BINDING PROTEIN"/>
    <property type="match status" value="1"/>
</dbReference>
<dbReference type="OrthoDB" id="1915602at2759"/>
<keyword evidence="5" id="KW-0539">Nucleus</keyword>
<dbReference type="PANTHER" id="PTHR12565:SF184">
    <property type="entry name" value="BHLH TRANSCRIPTION FACTOR"/>
    <property type="match status" value="1"/>
</dbReference>
<dbReference type="SMART" id="SM00353">
    <property type="entry name" value="HLH"/>
    <property type="match status" value="1"/>
</dbReference>